<accession>N9SRM2</accession>
<dbReference type="Proteomes" id="UP000013137">
    <property type="component" value="Unassembled WGS sequence"/>
</dbReference>
<evidence type="ECO:0000313" key="1">
    <source>
        <dbReference type="EMBL" id="ENY54019.1"/>
    </source>
</evidence>
<protein>
    <recommendedName>
        <fullName evidence="3">BspA family leucine-rich repeat surface protein</fullName>
    </recommendedName>
</protein>
<dbReference type="eggNOG" id="COG3291">
    <property type="taxonomic scope" value="Bacteria"/>
</dbReference>
<dbReference type="Pfam" id="PF03382">
    <property type="entry name" value="DUF285"/>
    <property type="match status" value="1"/>
</dbReference>
<proteinExistence type="predicted"/>
<dbReference type="NCBIfam" id="TIGR02167">
    <property type="entry name" value="Liste_lipo_26"/>
    <property type="match status" value="1"/>
</dbReference>
<dbReference type="EMBL" id="AMWK01000006">
    <property type="protein sequence ID" value="ENY54019.1"/>
    <property type="molecule type" value="Genomic_DNA"/>
</dbReference>
<comment type="caution">
    <text evidence="1">The sequence shown here is derived from an EMBL/GenBank/DDBJ whole genome shotgun (WGS) entry which is preliminary data.</text>
</comment>
<evidence type="ECO:0000313" key="2">
    <source>
        <dbReference type="Proteomes" id="UP000013137"/>
    </source>
</evidence>
<dbReference type="PATRIC" id="fig|1188234.3.peg.343"/>
<evidence type="ECO:0008006" key="3">
    <source>
        <dbReference type="Google" id="ProtNLM"/>
    </source>
</evidence>
<name>N9SRM2_9BACT</name>
<sequence>MNDFQKEIGKELQKFEINVEIKLIENSEQFKKAEDDFETIGISILEQKFDFNLGKLIRNFKPLNSDDMIKKITEIWKKKFQNKIYESWPKNLVESKLKKELKQYNFDLKTLSFNKTSSNNIIHITIKNINKDISLHFGNLIEVKNKPTRYVVGYNKIKPEENSKNDIQFEIWNPIWKETYATDLSDLKATEILKIGYYKDKDGVFRVPRMPKNIEWITDVLPPQITSLENMFYGVRSKQIRGLQEWDTSNIENMSGLFRTTNYFNEDISRWDTSNVLTMQSIFENAFLFNQDLKNWDTSNVINMNKMFFNAFAFNQDLSNWNVASVLQKDDFDTHANPNWNQDKKPQFKIK</sequence>
<dbReference type="InterPro" id="IPR011889">
    <property type="entry name" value="Liste_lipo_26"/>
</dbReference>
<dbReference type="InterPro" id="IPR005046">
    <property type="entry name" value="DUF285"/>
</dbReference>
<keyword evidence="2" id="KW-1185">Reference proteome</keyword>
<dbReference type="AlphaFoldDB" id="N9SRM2"/>
<gene>
    <name evidence="1" type="ORF">MALK_3700</name>
</gene>
<reference evidence="1 2" key="1">
    <citation type="journal article" date="2013" name="Genome Announc.">
        <title>Draft Genome Sequences of Mycoplasma alkalescens, Mycoplasma arginini, and Mycoplasma bovigenitalium, Three Species with Equivocal Pathogenic Status for Cattle.</title>
        <authorList>
            <person name="Manso-Silvan L."/>
            <person name="Tardy F."/>
            <person name="Baranowski E."/>
            <person name="Barre A."/>
            <person name="Blanchard A."/>
            <person name="Breton M."/>
            <person name="Couture C."/>
            <person name="Citti C."/>
            <person name="Dordet-Frisoni E."/>
            <person name="Dupuy V."/>
            <person name="Gaurivaud P."/>
            <person name="Jacob D."/>
            <person name="Lemaitre C."/>
            <person name="Nikolski M."/>
            <person name="Nouvel L.X."/>
            <person name="Poumarat F."/>
            <person name="Thebault P."/>
            <person name="Theil S."/>
            <person name="Thiaucourt F."/>
            <person name="Sirand-Pugnet P."/>
        </authorList>
    </citation>
    <scope>NUCLEOTIDE SEQUENCE [LARGE SCALE GENOMIC DNA]</scope>
    <source>
        <strain evidence="1 2">14918</strain>
    </source>
</reference>
<organism evidence="1 2">
    <name type="scientific">Metamycoplasma alkalescens 14918</name>
    <dbReference type="NCBI Taxonomy" id="1188234"/>
    <lineage>
        <taxon>Bacteria</taxon>
        <taxon>Bacillati</taxon>
        <taxon>Mycoplasmatota</taxon>
        <taxon>Mycoplasmoidales</taxon>
        <taxon>Metamycoplasmataceae</taxon>
        <taxon>Metamycoplasma</taxon>
    </lineage>
</organism>